<proteinExistence type="predicted"/>
<comment type="caution">
    <text evidence="2">The sequence shown here is derived from an EMBL/GenBank/DDBJ whole genome shotgun (WGS) entry which is preliminary data.</text>
</comment>
<name>A0ABC8THZ8_9AQUA</name>
<evidence type="ECO:0000313" key="3">
    <source>
        <dbReference type="Proteomes" id="UP001642360"/>
    </source>
</evidence>
<feature type="non-terminal residue" evidence="2">
    <location>
        <position position="52"/>
    </location>
</feature>
<feature type="compositionally biased region" description="Polar residues" evidence="1">
    <location>
        <begin position="34"/>
        <end position="44"/>
    </location>
</feature>
<gene>
    <name evidence="2" type="ORF">ILEXP_LOCUS38491</name>
</gene>
<feature type="region of interest" description="Disordered" evidence="1">
    <location>
        <begin position="32"/>
        <end position="52"/>
    </location>
</feature>
<sequence length="52" mass="5940">NRNLRIFENMAQNPVEVQRKAIGYYRLYRESVDQAGSSPSQSLNAGWCPPRA</sequence>
<reference evidence="2 3" key="1">
    <citation type="submission" date="2024-02" db="EMBL/GenBank/DDBJ databases">
        <authorList>
            <person name="Vignale AGUSTIN F."/>
            <person name="Sosa J E."/>
            <person name="Modenutti C."/>
        </authorList>
    </citation>
    <scope>NUCLEOTIDE SEQUENCE [LARGE SCALE GENOMIC DNA]</scope>
</reference>
<accession>A0ABC8THZ8</accession>
<protein>
    <submittedName>
        <fullName evidence="2">Uncharacterized protein</fullName>
    </submittedName>
</protein>
<dbReference type="AlphaFoldDB" id="A0ABC8THZ8"/>
<evidence type="ECO:0000256" key="1">
    <source>
        <dbReference type="SAM" id="MobiDB-lite"/>
    </source>
</evidence>
<feature type="non-terminal residue" evidence="2">
    <location>
        <position position="1"/>
    </location>
</feature>
<dbReference type="EMBL" id="CAUOFW020005220">
    <property type="protein sequence ID" value="CAK9169057.1"/>
    <property type="molecule type" value="Genomic_DNA"/>
</dbReference>
<organism evidence="2 3">
    <name type="scientific">Ilex paraguariensis</name>
    <name type="common">yerba mate</name>
    <dbReference type="NCBI Taxonomy" id="185542"/>
    <lineage>
        <taxon>Eukaryota</taxon>
        <taxon>Viridiplantae</taxon>
        <taxon>Streptophyta</taxon>
        <taxon>Embryophyta</taxon>
        <taxon>Tracheophyta</taxon>
        <taxon>Spermatophyta</taxon>
        <taxon>Magnoliopsida</taxon>
        <taxon>eudicotyledons</taxon>
        <taxon>Gunneridae</taxon>
        <taxon>Pentapetalae</taxon>
        <taxon>asterids</taxon>
        <taxon>campanulids</taxon>
        <taxon>Aquifoliales</taxon>
        <taxon>Aquifoliaceae</taxon>
        <taxon>Ilex</taxon>
    </lineage>
</organism>
<keyword evidence="3" id="KW-1185">Reference proteome</keyword>
<evidence type="ECO:0000313" key="2">
    <source>
        <dbReference type="EMBL" id="CAK9169057.1"/>
    </source>
</evidence>
<dbReference type="Proteomes" id="UP001642360">
    <property type="component" value="Unassembled WGS sequence"/>
</dbReference>